<keyword evidence="1" id="KW-0812">Transmembrane</keyword>
<keyword evidence="1" id="KW-1133">Transmembrane helix</keyword>
<evidence type="ECO:0000313" key="3">
    <source>
        <dbReference type="Proteomes" id="UP001501237"/>
    </source>
</evidence>
<proteinExistence type="predicted"/>
<keyword evidence="1" id="KW-0472">Membrane</keyword>
<keyword evidence="3" id="KW-1185">Reference proteome</keyword>
<evidence type="ECO:0000313" key="2">
    <source>
        <dbReference type="EMBL" id="GAA3233841.1"/>
    </source>
</evidence>
<gene>
    <name evidence="2" type="ORF">GCM10010468_66620</name>
</gene>
<evidence type="ECO:0008006" key="4">
    <source>
        <dbReference type="Google" id="ProtNLM"/>
    </source>
</evidence>
<feature type="transmembrane region" description="Helical" evidence="1">
    <location>
        <begin position="28"/>
        <end position="45"/>
    </location>
</feature>
<name>A0ABP6QN11_9ACTN</name>
<dbReference type="Proteomes" id="UP001501237">
    <property type="component" value="Unassembled WGS sequence"/>
</dbReference>
<accession>A0ABP6QN11</accession>
<organism evidence="2 3">
    <name type="scientific">Actinocorallia longicatena</name>
    <dbReference type="NCBI Taxonomy" id="111803"/>
    <lineage>
        <taxon>Bacteria</taxon>
        <taxon>Bacillati</taxon>
        <taxon>Actinomycetota</taxon>
        <taxon>Actinomycetes</taxon>
        <taxon>Streptosporangiales</taxon>
        <taxon>Thermomonosporaceae</taxon>
        <taxon>Actinocorallia</taxon>
    </lineage>
</organism>
<comment type="caution">
    <text evidence="2">The sequence shown here is derived from an EMBL/GenBank/DDBJ whole genome shotgun (WGS) entry which is preliminary data.</text>
</comment>
<sequence length="46" mass="4585">MTLLLFAVAGFLAAGVYSLAKQGLKAGAVVVGLLAVLAAVAAVLWR</sequence>
<protein>
    <recommendedName>
        <fullName evidence="4">Amidotransferase</fullName>
    </recommendedName>
</protein>
<dbReference type="RefSeq" id="WP_344836308.1">
    <property type="nucleotide sequence ID" value="NZ_BAAAUV010000025.1"/>
</dbReference>
<dbReference type="EMBL" id="BAAAUV010000025">
    <property type="protein sequence ID" value="GAA3233841.1"/>
    <property type="molecule type" value="Genomic_DNA"/>
</dbReference>
<evidence type="ECO:0000256" key="1">
    <source>
        <dbReference type="SAM" id="Phobius"/>
    </source>
</evidence>
<reference evidence="3" key="1">
    <citation type="journal article" date="2019" name="Int. J. Syst. Evol. Microbiol.">
        <title>The Global Catalogue of Microorganisms (GCM) 10K type strain sequencing project: providing services to taxonomists for standard genome sequencing and annotation.</title>
        <authorList>
            <consortium name="The Broad Institute Genomics Platform"/>
            <consortium name="The Broad Institute Genome Sequencing Center for Infectious Disease"/>
            <person name="Wu L."/>
            <person name="Ma J."/>
        </authorList>
    </citation>
    <scope>NUCLEOTIDE SEQUENCE [LARGE SCALE GENOMIC DNA]</scope>
    <source>
        <strain evidence="3">JCM 9377</strain>
    </source>
</reference>